<dbReference type="Pfam" id="PF05577">
    <property type="entry name" value="Peptidase_S28"/>
    <property type="match status" value="2"/>
</dbReference>
<keyword evidence="5" id="KW-0325">Glycoprotein</keyword>
<sequence>MRSSLYVLLSTALTAFAVPPLPSYVGVDPANSNATKVPGTLAHFDQLIDHANPSLGTFKQRYWWYTDYYKGPGSPVIMMTPGEISADGYQGYLTNQTLNGLVAQEVGAATILLEHRYWGTSSPYTYLSTANMSYLTLENNIQDLTYFANNVKLPFAKSATNAKDVPWVLIGGSYSGALTAWTFDLAPGTFWTGLATSGPVQAISNFWEYFTPVQAGMPQNCSTDVNLVLDHIDSVFAKGSASEVTALKKSFGLEAIEHPGDFGAAIENGPWLWQERQFFLPSAFFTFCDYVENAENTTNTTSPSQLPGAGGVGLSKALAGYAKWFSEVYLPGSCAAYNYPVWSSNSSVGCYNTYNADSPFYTDRTLNNTIDLQWYWMLCNQPFGYWQDGAPAGQPTLASRYVTAQYSTRQCELFFPKGPQGQTYGIAEGRTETEVNTWTGGWEITNVTRLVYTNGQFDPWRDATVSSTYRPGGPLQSTARLPVNMVPDGGHCTDLLTQNGLANPGVKAVQDAEISQLVGFLKEWPGSNNGGWGGSNGGGW</sequence>
<proteinExistence type="inferred from homology"/>
<feature type="signal peptide" evidence="6">
    <location>
        <begin position="1"/>
        <end position="17"/>
    </location>
</feature>
<organism evidence="7 8">
    <name type="scientific">Neohortaea acidophila</name>
    <dbReference type="NCBI Taxonomy" id="245834"/>
    <lineage>
        <taxon>Eukaryota</taxon>
        <taxon>Fungi</taxon>
        <taxon>Dikarya</taxon>
        <taxon>Ascomycota</taxon>
        <taxon>Pezizomycotina</taxon>
        <taxon>Dothideomycetes</taxon>
        <taxon>Dothideomycetidae</taxon>
        <taxon>Mycosphaerellales</taxon>
        <taxon>Teratosphaeriaceae</taxon>
        <taxon>Neohortaea</taxon>
    </lineage>
</organism>
<evidence type="ECO:0000256" key="6">
    <source>
        <dbReference type="SAM" id="SignalP"/>
    </source>
</evidence>
<dbReference type="PANTHER" id="PTHR11010:SF23">
    <property type="entry name" value="SERINE PEPTIDASE"/>
    <property type="match status" value="1"/>
</dbReference>
<dbReference type="AlphaFoldDB" id="A0A6A6Q2X3"/>
<keyword evidence="8" id="KW-1185">Reference proteome</keyword>
<evidence type="ECO:0000256" key="5">
    <source>
        <dbReference type="ARBA" id="ARBA00023180"/>
    </source>
</evidence>
<gene>
    <name evidence="7" type="ORF">BDY17DRAFT_245801</name>
</gene>
<evidence type="ECO:0000256" key="2">
    <source>
        <dbReference type="ARBA" id="ARBA00022670"/>
    </source>
</evidence>
<keyword evidence="2" id="KW-0645">Protease</keyword>
<dbReference type="EMBL" id="MU001632">
    <property type="protein sequence ID" value="KAF2486013.1"/>
    <property type="molecule type" value="Genomic_DNA"/>
</dbReference>
<dbReference type="OrthoDB" id="1735038at2759"/>
<dbReference type="PANTHER" id="PTHR11010">
    <property type="entry name" value="PROTEASE S28 PRO-X CARBOXYPEPTIDASE-RELATED"/>
    <property type="match status" value="1"/>
</dbReference>
<accession>A0A6A6Q2X3</accession>
<dbReference type="InterPro" id="IPR008758">
    <property type="entry name" value="Peptidase_S28"/>
</dbReference>
<evidence type="ECO:0000256" key="3">
    <source>
        <dbReference type="ARBA" id="ARBA00022729"/>
    </source>
</evidence>
<evidence type="ECO:0000313" key="7">
    <source>
        <dbReference type="EMBL" id="KAF2486013.1"/>
    </source>
</evidence>
<reference evidence="7" key="1">
    <citation type="journal article" date="2020" name="Stud. Mycol.">
        <title>101 Dothideomycetes genomes: a test case for predicting lifestyles and emergence of pathogens.</title>
        <authorList>
            <person name="Haridas S."/>
            <person name="Albert R."/>
            <person name="Binder M."/>
            <person name="Bloem J."/>
            <person name="Labutti K."/>
            <person name="Salamov A."/>
            <person name="Andreopoulos B."/>
            <person name="Baker S."/>
            <person name="Barry K."/>
            <person name="Bills G."/>
            <person name="Bluhm B."/>
            <person name="Cannon C."/>
            <person name="Castanera R."/>
            <person name="Culley D."/>
            <person name="Daum C."/>
            <person name="Ezra D."/>
            <person name="Gonzalez J."/>
            <person name="Henrissat B."/>
            <person name="Kuo A."/>
            <person name="Liang C."/>
            <person name="Lipzen A."/>
            <person name="Lutzoni F."/>
            <person name="Magnuson J."/>
            <person name="Mondo S."/>
            <person name="Nolan M."/>
            <person name="Ohm R."/>
            <person name="Pangilinan J."/>
            <person name="Park H.-J."/>
            <person name="Ramirez L."/>
            <person name="Alfaro M."/>
            <person name="Sun H."/>
            <person name="Tritt A."/>
            <person name="Yoshinaga Y."/>
            <person name="Zwiers L.-H."/>
            <person name="Turgeon B."/>
            <person name="Goodwin S."/>
            <person name="Spatafora J."/>
            <person name="Crous P."/>
            <person name="Grigoriev I."/>
        </authorList>
    </citation>
    <scope>NUCLEOTIDE SEQUENCE</scope>
    <source>
        <strain evidence="7">CBS 113389</strain>
    </source>
</reference>
<evidence type="ECO:0000256" key="1">
    <source>
        <dbReference type="ARBA" id="ARBA00011079"/>
    </source>
</evidence>
<keyword evidence="3 6" id="KW-0732">Signal</keyword>
<dbReference type="GeneID" id="54471667"/>
<dbReference type="FunFam" id="3.40.50.1820:FF:000165">
    <property type="entry name" value="Serine peptidase, putative"/>
    <property type="match status" value="1"/>
</dbReference>
<protein>
    <submittedName>
        <fullName evidence="7">Putative serine peptidase</fullName>
    </submittedName>
</protein>
<dbReference type="InterPro" id="IPR029058">
    <property type="entry name" value="AB_hydrolase_fold"/>
</dbReference>
<dbReference type="Gene3D" id="3.40.50.1820">
    <property type="entry name" value="alpha/beta hydrolase"/>
    <property type="match status" value="2"/>
</dbReference>
<dbReference type="GO" id="GO:0070008">
    <property type="term" value="F:serine-type exopeptidase activity"/>
    <property type="evidence" value="ECO:0007669"/>
    <property type="project" value="InterPro"/>
</dbReference>
<dbReference type="RefSeq" id="XP_033592582.1">
    <property type="nucleotide sequence ID" value="XM_033730665.1"/>
</dbReference>
<evidence type="ECO:0000313" key="8">
    <source>
        <dbReference type="Proteomes" id="UP000799767"/>
    </source>
</evidence>
<name>A0A6A6Q2X3_9PEZI</name>
<keyword evidence="4" id="KW-0378">Hydrolase</keyword>
<dbReference type="GO" id="GO:0008239">
    <property type="term" value="F:dipeptidyl-peptidase activity"/>
    <property type="evidence" value="ECO:0007669"/>
    <property type="project" value="TreeGrafter"/>
</dbReference>
<comment type="similarity">
    <text evidence="1">Belongs to the peptidase S28 family.</text>
</comment>
<evidence type="ECO:0000256" key="4">
    <source>
        <dbReference type="ARBA" id="ARBA00022801"/>
    </source>
</evidence>
<dbReference type="GO" id="GO:0006508">
    <property type="term" value="P:proteolysis"/>
    <property type="evidence" value="ECO:0007669"/>
    <property type="project" value="UniProtKB-KW"/>
</dbReference>
<feature type="chain" id="PRO_5025684107" evidence="6">
    <location>
        <begin position="18"/>
        <end position="540"/>
    </location>
</feature>
<dbReference type="Proteomes" id="UP000799767">
    <property type="component" value="Unassembled WGS sequence"/>
</dbReference>
<dbReference type="SUPFAM" id="SSF53474">
    <property type="entry name" value="alpha/beta-Hydrolases"/>
    <property type="match status" value="1"/>
</dbReference>